<feature type="signal peptide" evidence="1">
    <location>
        <begin position="1"/>
        <end position="24"/>
    </location>
</feature>
<organism evidence="2 3">
    <name type="scientific">Echinococcus multilocularis</name>
    <name type="common">Fox tapeworm</name>
    <dbReference type="NCBI Taxonomy" id="6211"/>
    <lineage>
        <taxon>Eukaryota</taxon>
        <taxon>Metazoa</taxon>
        <taxon>Spiralia</taxon>
        <taxon>Lophotrochozoa</taxon>
        <taxon>Platyhelminthes</taxon>
        <taxon>Cestoda</taxon>
        <taxon>Eucestoda</taxon>
        <taxon>Cyclophyllidea</taxon>
        <taxon>Taeniidae</taxon>
        <taxon>Echinococcus</taxon>
    </lineage>
</organism>
<reference evidence="2" key="2">
    <citation type="submission" date="2015-11" db="EMBL/GenBank/DDBJ databases">
        <authorList>
            <person name="Zhang Y."/>
            <person name="Guo Z."/>
        </authorList>
    </citation>
    <scope>NUCLEOTIDE SEQUENCE</scope>
</reference>
<keyword evidence="3" id="KW-1185">Reference proteome</keyword>
<reference evidence="2" key="1">
    <citation type="journal article" date="2013" name="Nature">
        <title>The genomes of four tapeworm species reveal adaptations to parasitism.</title>
        <authorList>
            <person name="Tsai I.J."/>
            <person name="Zarowiecki M."/>
            <person name="Holroyd N."/>
            <person name="Garciarrubio A."/>
            <person name="Sanchez-Flores A."/>
            <person name="Brooks K.L."/>
            <person name="Tracey A."/>
            <person name="Bobes R.J."/>
            <person name="Fragoso G."/>
            <person name="Sciutto E."/>
            <person name="Aslett M."/>
            <person name="Beasley H."/>
            <person name="Bennett H.M."/>
            <person name="Cai J."/>
            <person name="Camicia F."/>
            <person name="Clark R."/>
            <person name="Cucher M."/>
            <person name="De Silva N."/>
            <person name="Day T.A."/>
            <person name="Deplazes P."/>
            <person name="Estrada K."/>
            <person name="Fernandez C."/>
            <person name="Holland P.W."/>
            <person name="Hou J."/>
            <person name="Hu S."/>
            <person name="Huckvale T."/>
            <person name="Hung S.S."/>
            <person name="Kamenetzky L."/>
            <person name="Keane J.A."/>
            <person name="Kiss F."/>
            <person name="Koziol U."/>
            <person name="Lambert O."/>
            <person name="Liu K."/>
            <person name="Luo X."/>
            <person name="Luo Y."/>
            <person name="Macchiaroli N."/>
            <person name="Nichol S."/>
            <person name="Paps J."/>
            <person name="Parkinson J."/>
            <person name="Pouchkina-Stantcheva N."/>
            <person name="Riddiford N."/>
            <person name="Rosenzvit M."/>
            <person name="Salinas G."/>
            <person name="Wasmuth J.D."/>
            <person name="Zamanian M."/>
            <person name="Zheng Y."/>
            <person name="Cai X."/>
            <person name="Soberon X."/>
            <person name="Olson P.D."/>
            <person name="Laclette J.P."/>
            <person name="Brehm K."/>
            <person name="Berriman M."/>
            <person name="Garciarrubio A."/>
            <person name="Bobes R.J."/>
            <person name="Fragoso G."/>
            <person name="Sanchez-Flores A."/>
            <person name="Estrada K."/>
            <person name="Cevallos M.A."/>
            <person name="Morett E."/>
            <person name="Gonzalez V."/>
            <person name="Portillo T."/>
            <person name="Ochoa-Leyva A."/>
            <person name="Jose M.V."/>
            <person name="Sciutto E."/>
            <person name="Landa A."/>
            <person name="Jimenez L."/>
            <person name="Valdes V."/>
            <person name="Carrero J.C."/>
            <person name="Larralde C."/>
            <person name="Morales-Montor J."/>
            <person name="Limon-Lason J."/>
            <person name="Soberon X."/>
            <person name="Laclette J.P."/>
        </authorList>
    </citation>
    <scope>NUCLEOTIDE SEQUENCE [LARGE SCALE GENOMIC DNA]</scope>
</reference>
<evidence type="ECO:0000313" key="2">
    <source>
        <dbReference type="EMBL" id="CDS35804.1"/>
    </source>
</evidence>
<evidence type="ECO:0000313" key="3">
    <source>
        <dbReference type="Proteomes" id="UP000017246"/>
    </source>
</evidence>
<keyword evidence="1" id="KW-0732">Signal</keyword>
<proteinExistence type="predicted"/>
<accession>A0A068XY91</accession>
<dbReference type="Proteomes" id="UP000017246">
    <property type="component" value="Unassembled WGS sequence"/>
</dbReference>
<evidence type="ECO:0000256" key="1">
    <source>
        <dbReference type="SAM" id="SignalP"/>
    </source>
</evidence>
<feature type="chain" id="PRO_5001657653" description="Neuropeptide" evidence="1">
    <location>
        <begin position="25"/>
        <end position="93"/>
    </location>
</feature>
<gene>
    <name evidence="2" type="ORF">EmuJ_001175800</name>
</gene>
<sequence length="93" mass="10814">MVSSRFLCVVGIWTFLHIHTVVSGAPIRRGLYREDFGDWMDEVDGEEEEEDTPKFARMARMPTDFSFNSDLALLRRMINENRLHGHKLLAFGK</sequence>
<evidence type="ECO:0008006" key="4">
    <source>
        <dbReference type="Google" id="ProtNLM"/>
    </source>
</evidence>
<name>A0A068XY91_ECHMU</name>
<dbReference type="AlphaFoldDB" id="A0A068XY91"/>
<protein>
    <recommendedName>
        <fullName evidence="4">Neuropeptide</fullName>
    </recommendedName>
</protein>
<dbReference type="EMBL" id="LN902841">
    <property type="protein sequence ID" value="CDS35804.1"/>
    <property type="molecule type" value="Genomic_DNA"/>
</dbReference>
<dbReference type="OrthoDB" id="6271680at2759"/>